<dbReference type="Pfam" id="PF04055">
    <property type="entry name" value="Radical_SAM"/>
    <property type="match status" value="1"/>
</dbReference>
<dbReference type="EMBL" id="MT141358">
    <property type="protein sequence ID" value="QJA59189.1"/>
    <property type="molecule type" value="Genomic_DNA"/>
</dbReference>
<dbReference type="GO" id="GO:0005829">
    <property type="term" value="C:cytosol"/>
    <property type="evidence" value="ECO:0007669"/>
    <property type="project" value="TreeGrafter"/>
</dbReference>
<keyword evidence="7" id="KW-0411">Iron-sulfur</keyword>
<evidence type="ECO:0000256" key="3">
    <source>
        <dbReference type="ARBA" id="ARBA00022679"/>
    </source>
</evidence>
<dbReference type="GO" id="GO:0003824">
    <property type="term" value="F:catalytic activity"/>
    <property type="evidence" value="ECO:0007669"/>
    <property type="project" value="InterPro"/>
</dbReference>
<dbReference type="InterPro" id="IPR034466">
    <property type="entry name" value="Methyltransferase_Class_B"/>
</dbReference>
<protein>
    <submittedName>
        <fullName evidence="10">Putative radical SAM superfamily protein</fullName>
    </submittedName>
</protein>
<keyword evidence="2" id="KW-0489">Methyltransferase</keyword>
<evidence type="ECO:0000259" key="9">
    <source>
        <dbReference type="PROSITE" id="PS51918"/>
    </source>
</evidence>
<keyword evidence="4" id="KW-0949">S-adenosyl-L-methionine</keyword>
<evidence type="ECO:0000256" key="7">
    <source>
        <dbReference type="ARBA" id="ARBA00023014"/>
    </source>
</evidence>
<dbReference type="InterPro" id="IPR006638">
    <property type="entry name" value="Elp3/MiaA/NifB-like_rSAM"/>
</dbReference>
<keyword evidence="6" id="KW-0408">Iron</keyword>
<evidence type="ECO:0000313" key="10">
    <source>
        <dbReference type="EMBL" id="QJA59189.1"/>
    </source>
</evidence>
<feature type="domain" description="B12-binding" evidence="8">
    <location>
        <begin position="1"/>
        <end position="106"/>
    </location>
</feature>
<dbReference type="InterPro" id="IPR023404">
    <property type="entry name" value="rSAM_horseshoe"/>
</dbReference>
<name>A0A6M3INU1_9ZZZZ</name>
<evidence type="ECO:0000256" key="1">
    <source>
        <dbReference type="ARBA" id="ARBA00001966"/>
    </source>
</evidence>
<evidence type="ECO:0000256" key="2">
    <source>
        <dbReference type="ARBA" id="ARBA00022603"/>
    </source>
</evidence>
<accession>A0A6M3INU1</accession>
<dbReference type="SFLD" id="SFLDS00029">
    <property type="entry name" value="Radical_SAM"/>
    <property type="match status" value="1"/>
</dbReference>
<comment type="cofactor">
    <cofactor evidence="1">
        <name>[4Fe-4S] cluster</name>
        <dbReference type="ChEBI" id="CHEBI:49883"/>
    </cofactor>
</comment>
<proteinExistence type="predicted"/>
<dbReference type="InterPro" id="IPR007197">
    <property type="entry name" value="rSAM"/>
</dbReference>
<dbReference type="PROSITE" id="PS51332">
    <property type="entry name" value="B12_BINDING"/>
    <property type="match status" value="1"/>
</dbReference>
<evidence type="ECO:0000256" key="4">
    <source>
        <dbReference type="ARBA" id="ARBA00022691"/>
    </source>
</evidence>
<dbReference type="SUPFAM" id="SSF102114">
    <property type="entry name" value="Radical SAM enzymes"/>
    <property type="match status" value="1"/>
</dbReference>
<dbReference type="GO" id="GO:0031419">
    <property type="term" value="F:cobalamin binding"/>
    <property type="evidence" value="ECO:0007669"/>
    <property type="project" value="InterPro"/>
</dbReference>
<dbReference type="AlphaFoldDB" id="A0A6M3INU1"/>
<dbReference type="InterPro" id="IPR058240">
    <property type="entry name" value="rSAM_sf"/>
</dbReference>
<organism evidence="10">
    <name type="scientific">viral metagenome</name>
    <dbReference type="NCBI Taxonomy" id="1070528"/>
    <lineage>
        <taxon>unclassified sequences</taxon>
        <taxon>metagenomes</taxon>
        <taxon>organismal metagenomes</taxon>
    </lineage>
</organism>
<dbReference type="PANTHER" id="PTHR43409">
    <property type="entry name" value="ANAEROBIC MAGNESIUM-PROTOPORPHYRIN IX MONOMETHYL ESTER CYCLASE-RELATED"/>
    <property type="match status" value="1"/>
</dbReference>
<dbReference type="Gene3D" id="3.80.30.20">
    <property type="entry name" value="tm_1862 like domain"/>
    <property type="match status" value="1"/>
</dbReference>
<dbReference type="SMART" id="SM00729">
    <property type="entry name" value="Elp3"/>
    <property type="match status" value="1"/>
</dbReference>
<evidence type="ECO:0000256" key="6">
    <source>
        <dbReference type="ARBA" id="ARBA00023004"/>
    </source>
</evidence>
<dbReference type="GO" id="GO:0051539">
    <property type="term" value="F:4 iron, 4 sulfur cluster binding"/>
    <property type="evidence" value="ECO:0007669"/>
    <property type="project" value="UniProtKB-KW"/>
</dbReference>
<dbReference type="InterPro" id="IPR006158">
    <property type="entry name" value="Cobalamin-bd"/>
</dbReference>
<dbReference type="Gene3D" id="3.40.50.280">
    <property type="entry name" value="Cobalamin-binding domain"/>
    <property type="match status" value="1"/>
</dbReference>
<dbReference type="CDD" id="cd01335">
    <property type="entry name" value="Radical_SAM"/>
    <property type="match status" value="1"/>
</dbReference>
<evidence type="ECO:0000256" key="5">
    <source>
        <dbReference type="ARBA" id="ARBA00022723"/>
    </source>
</evidence>
<feature type="domain" description="Radical SAM core" evidence="9">
    <location>
        <begin position="128"/>
        <end position="344"/>
    </location>
</feature>
<dbReference type="GO" id="GO:0046872">
    <property type="term" value="F:metal ion binding"/>
    <property type="evidence" value="ECO:0007669"/>
    <property type="project" value="UniProtKB-KW"/>
</dbReference>
<dbReference type="Pfam" id="PF02310">
    <property type="entry name" value="B12-binding"/>
    <property type="match status" value="1"/>
</dbReference>
<dbReference type="SFLD" id="SFLDG01082">
    <property type="entry name" value="B12-binding_domain_containing"/>
    <property type="match status" value="1"/>
</dbReference>
<reference evidence="10" key="1">
    <citation type="submission" date="2020-03" db="EMBL/GenBank/DDBJ databases">
        <title>The deep terrestrial virosphere.</title>
        <authorList>
            <person name="Holmfeldt K."/>
            <person name="Nilsson E."/>
            <person name="Simone D."/>
            <person name="Lopez-Fernandez M."/>
            <person name="Wu X."/>
            <person name="de Brujin I."/>
            <person name="Lundin D."/>
            <person name="Andersson A."/>
            <person name="Bertilsson S."/>
            <person name="Dopson M."/>
        </authorList>
    </citation>
    <scope>NUCLEOTIDE SEQUENCE</scope>
    <source>
        <strain evidence="10">MM415B01331</strain>
    </source>
</reference>
<keyword evidence="5" id="KW-0479">Metal-binding</keyword>
<evidence type="ECO:0000259" key="8">
    <source>
        <dbReference type="PROSITE" id="PS51332"/>
    </source>
</evidence>
<dbReference type="PANTHER" id="PTHR43409:SF7">
    <property type="entry name" value="BLL1977 PROTEIN"/>
    <property type="match status" value="1"/>
</dbReference>
<gene>
    <name evidence="10" type="ORF">MM415B01331_0019</name>
</gene>
<dbReference type="InterPro" id="IPR051198">
    <property type="entry name" value="BchE-like"/>
</dbReference>
<keyword evidence="3" id="KW-0808">Transferase</keyword>
<dbReference type="SFLD" id="SFLDG01123">
    <property type="entry name" value="methyltransferase_(Class_B)"/>
    <property type="match status" value="1"/>
</dbReference>
<dbReference type="PROSITE" id="PS51918">
    <property type="entry name" value="RADICAL_SAM"/>
    <property type="match status" value="1"/>
</dbReference>
<sequence length="348" mass="40068">MYLSSALKAKGHDVKVLNYNLWDYDLESELEKAEVAMFTGFEEFLPYIKRDAAICKELGIKTILGGALATFKPQEMLNYVDTVVVGEAEEVIENALTSLGIVPGHKPNLEVLPLPDYEGFGIDEYHIRHSRRYMGILTSRGCPYKCTFCAQTCKFKMRKLDSVFKEIDFYKDKYGIESICFNDNTLNLNKNRFLDICKGMYVSGISWGAAIRADHFDEQMAFYAKWSGCFYLVVGVESFKQDKLDRMNKRIKVDQIYKTLDLLHKFDIDYHGNVLVGFEDETEEDIQEELAGIPKHYKVFPVMVQPFIGTKDGRKRGIPEKIYSNLTSKFKEYIESKGKYCYPELVQA</sequence>